<dbReference type="GO" id="GO:0006954">
    <property type="term" value="P:inflammatory response"/>
    <property type="evidence" value="ECO:0007669"/>
    <property type="project" value="UniProtKB-KW"/>
</dbReference>
<dbReference type="Ensembl" id="ENSSMRT00000010293.1">
    <property type="protein sequence ID" value="ENSSMRP00000008821.1"/>
    <property type="gene ID" value="ENSSMRG00000007058.1"/>
</dbReference>
<evidence type="ECO:0000256" key="3">
    <source>
        <dbReference type="ARBA" id="ARBA00022588"/>
    </source>
</evidence>
<proteinExistence type="predicted"/>
<dbReference type="SUPFAM" id="SSF47986">
    <property type="entry name" value="DEATH domain"/>
    <property type="match status" value="1"/>
</dbReference>
<evidence type="ECO:0000313" key="8">
    <source>
        <dbReference type="Proteomes" id="UP000694421"/>
    </source>
</evidence>
<feature type="domain" description="CARD" evidence="6">
    <location>
        <begin position="73"/>
        <end position="162"/>
    </location>
</feature>
<dbReference type="GeneTree" id="ENSGT00940000168550"/>
<dbReference type="GO" id="GO:0045087">
    <property type="term" value="P:innate immune response"/>
    <property type="evidence" value="ECO:0007669"/>
    <property type="project" value="UniProtKB-KW"/>
</dbReference>
<reference evidence="7" key="2">
    <citation type="submission" date="2025-09" db="UniProtKB">
        <authorList>
            <consortium name="Ensembl"/>
        </authorList>
    </citation>
    <scope>IDENTIFICATION</scope>
</reference>
<dbReference type="InterPro" id="IPR001315">
    <property type="entry name" value="CARD"/>
</dbReference>
<dbReference type="GO" id="GO:0042981">
    <property type="term" value="P:regulation of apoptotic process"/>
    <property type="evidence" value="ECO:0007669"/>
    <property type="project" value="InterPro"/>
</dbReference>
<accession>A0A8D0BHT6</accession>
<dbReference type="PANTHER" id="PTHR46985:SF4">
    <property type="entry name" value="CASPASE RECRUITMENT DOMAIN-CONTAINING PROTEIN 8"/>
    <property type="match status" value="1"/>
</dbReference>
<keyword evidence="4" id="KW-0391">Immunity</keyword>
<protein>
    <recommendedName>
        <fullName evidence="6">CARD domain-containing protein</fullName>
    </recommendedName>
</protein>
<dbReference type="OMA" id="FIECHRT"/>
<dbReference type="InterPro" id="IPR011029">
    <property type="entry name" value="DEATH-like_dom_sf"/>
</dbReference>
<dbReference type="Proteomes" id="UP000694421">
    <property type="component" value="Unplaced"/>
</dbReference>
<dbReference type="PANTHER" id="PTHR46985">
    <property type="entry name" value="NACHT, LRR AND PYD DOMAINS-CONTAINING PROTEIN 1"/>
    <property type="match status" value="1"/>
</dbReference>
<evidence type="ECO:0000256" key="5">
    <source>
        <dbReference type="ARBA" id="ARBA00023198"/>
    </source>
</evidence>
<dbReference type="CDD" id="cd08330">
    <property type="entry name" value="CARD_ASC_NALP1"/>
    <property type="match status" value="1"/>
</dbReference>
<dbReference type="PROSITE" id="PS50209">
    <property type="entry name" value="CARD"/>
    <property type="match status" value="1"/>
</dbReference>
<keyword evidence="8" id="KW-1185">Reference proteome</keyword>
<dbReference type="Gene3D" id="1.10.533.10">
    <property type="entry name" value="Death Domain, Fas"/>
    <property type="match status" value="1"/>
</dbReference>
<evidence type="ECO:0000256" key="4">
    <source>
        <dbReference type="ARBA" id="ARBA00022859"/>
    </source>
</evidence>
<reference evidence="7" key="1">
    <citation type="submission" date="2025-08" db="UniProtKB">
        <authorList>
            <consortium name="Ensembl"/>
        </authorList>
    </citation>
    <scope>IDENTIFICATION</scope>
</reference>
<dbReference type="Pfam" id="PF00619">
    <property type="entry name" value="CARD"/>
    <property type="match status" value="1"/>
</dbReference>
<name>A0A8D0BHT6_SALMN</name>
<sequence length="172" mass="20149">MADIPSVEISPEELELEVDAKTEHQYLELYAPFMEEYMEVDLVEKESNESVWNFKVRRAELKLPASHSEPDVIPPPDLHFIECHRTELIQRVASVNQVLDMLVNVVIDAEQYDQISSKETSQKKMRELYDLVPKWNDRCKDVLYRALKETNRFLIADLEEKDNLRNLASLTL</sequence>
<organism evidence="7 8">
    <name type="scientific">Salvator merianae</name>
    <name type="common">Argentine black and white tegu</name>
    <name type="synonym">Tupinambis merianae</name>
    <dbReference type="NCBI Taxonomy" id="96440"/>
    <lineage>
        <taxon>Eukaryota</taxon>
        <taxon>Metazoa</taxon>
        <taxon>Chordata</taxon>
        <taxon>Craniata</taxon>
        <taxon>Vertebrata</taxon>
        <taxon>Euteleostomi</taxon>
        <taxon>Lepidosauria</taxon>
        <taxon>Squamata</taxon>
        <taxon>Bifurcata</taxon>
        <taxon>Unidentata</taxon>
        <taxon>Episquamata</taxon>
        <taxon>Laterata</taxon>
        <taxon>Teiioidea</taxon>
        <taxon>Teiidae</taxon>
        <taxon>Salvator</taxon>
    </lineage>
</organism>
<dbReference type="GO" id="GO:0005829">
    <property type="term" value="C:cytosol"/>
    <property type="evidence" value="ECO:0007669"/>
    <property type="project" value="UniProtKB-SubCell"/>
</dbReference>
<dbReference type="AlphaFoldDB" id="A0A8D0BHT6"/>
<keyword evidence="5" id="KW-0395">Inflammatory response</keyword>
<keyword evidence="3" id="KW-0399">Innate immunity</keyword>
<evidence type="ECO:0000259" key="6">
    <source>
        <dbReference type="PROSITE" id="PS50209"/>
    </source>
</evidence>
<keyword evidence="2" id="KW-0963">Cytoplasm</keyword>
<evidence type="ECO:0000256" key="2">
    <source>
        <dbReference type="ARBA" id="ARBA00022490"/>
    </source>
</evidence>
<evidence type="ECO:0000313" key="7">
    <source>
        <dbReference type="Ensembl" id="ENSSMRP00000008821.1"/>
    </source>
</evidence>
<comment type="subcellular location">
    <subcellularLocation>
        <location evidence="1">Cytoplasm</location>
        <location evidence="1">Cytosol</location>
    </subcellularLocation>
</comment>
<dbReference type="FunFam" id="1.10.533.10:FF:000013">
    <property type="entry name" value="Apoptosis-associated speck-like protein containing a CARD"/>
    <property type="match status" value="1"/>
</dbReference>
<dbReference type="InterPro" id="IPR033516">
    <property type="entry name" value="CARD8/ASC/NALP1_CARD"/>
</dbReference>
<dbReference type="InterPro" id="IPR051249">
    <property type="entry name" value="NLRP_Inflammasome"/>
</dbReference>
<evidence type="ECO:0000256" key="1">
    <source>
        <dbReference type="ARBA" id="ARBA00004514"/>
    </source>
</evidence>